<gene>
    <name evidence="8" type="ORF">CK501_09260</name>
</gene>
<feature type="transmembrane region" description="Helical" evidence="6">
    <location>
        <begin position="25"/>
        <end position="45"/>
    </location>
</feature>
<evidence type="ECO:0000313" key="8">
    <source>
        <dbReference type="EMBL" id="PAU80787.1"/>
    </source>
</evidence>
<dbReference type="AlphaFoldDB" id="A0A2A2F7Y1"/>
<reference evidence="8 9" key="1">
    <citation type="submission" date="2017-08" db="EMBL/GenBank/DDBJ databases">
        <title>Halovibrio sewagensis sp. nov., isolated from wastewater of high salinity.</title>
        <authorList>
            <person name="Dong X."/>
            <person name="Zhang G."/>
        </authorList>
    </citation>
    <scope>NUCLEOTIDE SEQUENCE [LARGE SCALE GENOMIC DNA]</scope>
    <source>
        <strain evidence="8 9">YL5-2</strain>
    </source>
</reference>
<keyword evidence="9" id="KW-1185">Reference proteome</keyword>
<keyword evidence="6" id="KW-0812">Transmembrane</keyword>
<keyword evidence="2" id="KW-0732">Signal</keyword>
<dbReference type="Gene3D" id="3.40.30.10">
    <property type="entry name" value="Glutaredoxin"/>
    <property type="match status" value="1"/>
</dbReference>
<protein>
    <submittedName>
        <fullName evidence="8">Disulfide bond formation protein DsbA</fullName>
    </submittedName>
</protein>
<evidence type="ECO:0000256" key="1">
    <source>
        <dbReference type="ARBA" id="ARBA00005791"/>
    </source>
</evidence>
<dbReference type="SUPFAM" id="SSF52833">
    <property type="entry name" value="Thioredoxin-like"/>
    <property type="match status" value="1"/>
</dbReference>
<dbReference type="OrthoDB" id="9780340at2"/>
<evidence type="ECO:0000256" key="4">
    <source>
        <dbReference type="ARBA" id="ARBA00023157"/>
    </source>
</evidence>
<dbReference type="PANTHER" id="PTHR13887">
    <property type="entry name" value="GLUTATHIONE S-TRANSFERASE KAPPA"/>
    <property type="match status" value="1"/>
</dbReference>
<evidence type="ECO:0000256" key="6">
    <source>
        <dbReference type="SAM" id="Phobius"/>
    </source>
</evidence>
<sequence length="243" mass="27385">MGEAKNRQKTGKPSPLSRKRRRQRLIGGSLFAAALLAVIGGVFWLTNPSLSGPSSLPTAEDQPPFPEERDRLGVRIGDPDAPVVVREFADFQCPACADFAGNHDRLMAEYVEPGKVRFVFFDLPLRQHQNAVPAAKAARCAEDQDAWKPMHDRLFERQDDWSSADSPQSLFSDYAASLGLERRAFERCMRLDRIEREVQESRNLAQDLRVTSTPTVMVDNIPLRRANWAQLEALIERQLEAAQ</sequence>
<evidence type="ECO:0000256" key="2">
    <source>
        <dbReference type="ARBA" id="ARBA00022729"/>
    </source>
</evidence>
<dbReference type="Proteomes" id="UP000218896">
    <property type="component" value="Unassembled WGS sequence"/>
</dbReference>
<evidence type="ECO:0000256" key="5">
    <source>
        <dbReference type="ARBA" id="ARBA00023284"/>
    </source>
</evidence>
<feature type="domain" description="Thioredoxin-like fold" evidence="7">
    <location>
        <begin position="74"/>
        <end position="236"/>
    </location>
</feature>
<dbReference type="Pfam" id="PF13462">
    <property type="entry name" value="Thioredoxin_4"/>
    <property type="match status" value="1"/>
</dbReference>
<keyword evidence="3" id="KW-0560">Oxidoreductase</keyword>
<dbReference type="InterPro" id="IPR012336">
    <property type="entry name" value="Thioredoxin-like_fold"/>
</dbReference>
<accession>A0A2A2F7Y1</accession>
<dbReference type="GO" id="GO:0016491">
    <property type="term" value="F:oxidoreductase activity"/>
    <property type="evidence" value="ECO:0007669"/>
    <property type="project" value="UniProtKB-KW"/>
</dbReference>
<evidence type="ECO:0000259" key="7">
    <source>
        <dbReference type="Pfam" id="PF13462"/>
    </source>
</evidence>
<keyword evidence="4" id="KW-1015">Disulfide bond</keyword>
<comment type="caution">
    <text evidence="8">The sequence shown here is derived from an EMBL/GenBank/DDBJ whole genome shotgun (WGS) entry which is preliminary data.</text>
</comment>
<keyword evidence="6" id="KW-1133">Transmembrane helix</keyword>
<name>A0A2A2F7Y1_9GAMM</name>
<dbReference type="EMBL" id="NSKD01000003">
    <property type="protein sequence ID" value="PAU80787.1"/>
    <property type="molecule type" value="Genomic_DNA"/>
</dbReference>
<organism evidence="8 9">
    <name type="scientific">Halovibrio salipaludis</name>
    <dbReference type="NCBI Taxonomy" id="2032626"/>
    <lineage>
        <taxon>Bacteria</taxon>
        <taxon>Pseudomonadati</taxon>
        <taxon>Pseudomonadota</taxon>
        <taxon>Gammaproteobacteria</taxon>
        <taxon>Oceanospirillales</taxon>
        <taxon>Halomonadaceae</taxon>
        <taxon>Halovibrio</taxon>
    </lineage>
</organism>
<dbReference type="RefSeq" id="WP_095617618.1">
    <property type="nucleotide sequence ID" value="NZ_NSKD01000003.1"/>
</dbReference>
<keyword evidence="5" id="KW-0676">Redox-active center</keyword>
<evidence type="ECO:0000313" key="9">
    <source>
        <dbReference type="Proteomes" id="UP000218896"/>
    </source>
</evidence>
<keyword evidence="6" id="KW-0472">Membrane</keyword>
<dbReference type="InterPro" id="IPR036249">
    <property type="entry name" value="Thioredoxin-like_sf"/>
</dbReference>
<comment type="similarity">
    <text evidence="1">Belongs to the thioredoxin family. DsbA subfamily.</text>
</comment>
<dbReference type="PANTHER" id="PTHR13887:SF14">
    <property type="entry name" value="DISULFIDE BOND FORMATION PROTEIN D"/>
    <property type="match status" value="1"/>
</dbReference>
<proteinExistence type="inferred from homology"/>
<evidence type="ECO:0000256" key="3">
    <source>
        <dbReference type="ARBA" id="ARBA00023002"/>
    </source>
</evidence>